<evidence type="ECO:0000256" key="4">
    <source>
        <dbReference type="ARBA" id="ARBA00023014"/>
    </source>
</evidence>
<feature type="domain" description="2Fe-2S ferredoxin-type" evidence="5">
    <location>
        <begin position="1"/>
        <end position="78"/>
    </location>
</feature>
<dbReference type="PROSITE" id="PS51839">
    <property type="entry name" value="4FE4S_HC3"/>
    <property type="match status" value="1"/>
</dbReference>
<evidence type="ECO:0000313" key="8">
    <source>
        <dbReference type="EMBL" id="BDZ78286.1"/>
    </source>
</evidence>
<dbReference type="InterPro" id="IPR003149">
    <property type="entry name" value="Fe_hydrogenase_ssu"/>
</dbReference>
<keyword evidence="3" id="KW-0408">Iron</keyword>
<feature type="domain" description="4Fe-4S ferredoxin-type" evidence="6">
    <location>
        <begin position="136"/>
        <end position="166"/>
    </location>
</feature>
<evidence type="ECO:0000256" key="1">
    <source>
        <dbReference type="ARBA" id="ARBA00001966"/>
    </source>
</evidence>
<dbReference type="InterPro" id="IPR050340">
    <property type="entry name" value="Cytosolic_Fe-S_CAF"/>
</dbReference>
<dbReference type="RefSeq" id="WP_256193649.1">
    <property type="nucleotide sequence ID" value="NZ_AP027742.1"/>
</dbReference>
<dbReference type="InterPro" id="IPR017896">
    <property type="entry name" value="4Fe4S_Fe-S-bd"/>
</dbReference>
<dbReference type="Proteomes" id="UP001305815">
    <property type="component" value="Chromosome"/>
</dbReference>
<dbReference type="InterPro" id="IPR004108">
    <property type="entry name" value="Fe_hydrogenase_lsu_C"/>
</dbReference>
<dbReference type="Pfam" id="PF13510">
    <property type="entry name" value="Fer2_4"/>
    <property type="match status" value="1"/>
</dbReference>
<dbReference type="EMBL" id="AP027742">
    <property type="protein sequence ID" value="BDZ78286.1"/>
    <property type="molecule type" value="Genomic_DNA"/>
</dbReference>
<dbReference type="NCBIfam" id="TIGR02512">
    <property type="entry name" value="FeFe_hydrog_A"/>
    <property type="match status" value="1"/>
</dbReference>
<keyword evidence="4" id="KW-0411">Iron-sulfur</keyword>
<evidence type="ECO:0000259" key="7">
    <source>
        <dbReference type="PROSITE" id="PS51839"/>
    </source>
</evidence>
<protein>
    <submittedName>
        <fullName evidence="8">Hydrogenase</fullName>
    </submittedName>
</protein>
<evidence type="ECO:0000259" key="5">
    <source>
        <dbReference type="PROSITE" id="PS51085"/>
    </source>
</evidence>
<dbReference type="InterPro" id="IPR013352">
    <property type="entry name" value="Fe_hydrogenase_subset"/>
</dbReference>
<dbReference type="PROSITE" id="PS00641">
    <property type="entry name" value="COMPLEX1_75K_1"/>
    <property type="match status" value="1"/>
</dbReference>
<gene>
    <name evidence="8" type="ORF">Lac1_24690</name>
</gene>
<organism evidence="8 9">
    <name type="scientific">Claveliimonas bilis</name>
    <dbReference type="NCBI Taxonomy" id="3028070"/>
    <lineage>
        <taxon>Bacteria</taxon>
        <taxon>Bacillati</taxon>
        <taxon>Bacillota</taxon>
        <taxon>Clostridia</taxon>
        <taxon>Lachnospirales</taxon>
        <taxon>Lachnospiraceae</taxon>
        <taxon>Claveliimonas</taxon>
    </lineage>
</organism>
<dbReference type="SMART" id="SM00929">
    <property type="entry name" value="NADH-G_4Fe-4S_3"/>
    <property type="match status" value="1"/>
</dbReference>
<dbReference type="CDD" id="cd00207">
    <property type="entry name" value="fer2"/>
    <property type="match status" value="1"/>
</dbReference>
<evidence type="ECO:0000259" key="6">
    <source>
        <dbReference type="PROSITE" id="PS51379"/>
    </source>
</evidence>
<proteinExistence type="predicted"/>
<keyword evidence="9" id="KW-1185">Reference proteome</keyword>
<feature type="domain" description="4Fe-4S ferredoxin-type" evidence="6">
    <location>
        <begin position="179"/>
        <end position="208"/>
    </location>
</feature>
<dbReference type="Pfam" id="PF02906">
    <property type="entry name" value="Fe_hyd_lg_C"/>
    <property type="match status" value="1"/>
</dbReference>
<dbReference type="PANTHER" id="PTHR11615">
    <property type="entry name" value="NITRATE, FORMATE, IRON DEHYDROGENASE"/>
    <property type="match status" value="1"/>
</dbReference>
<feature type="domain" description="4Fe-4S His(Cys)3-ligated-type" evidence="7">
    <location>
        <begin position="78"/>
        <end position="117"/>
    </location>
</feature>
<accession>A0ABN6YY30</accession>
<dbReference type="PROSITE" id="PS00198">
    <property type="entry name" value="4FE4S_FER_1"/>
    <property type="match status" value="1"/>
</dbReference>
<dbReference type="InterPro" id="IPR000283">
    <property type="entry name" value="NADH_UbQ_OxRdtase_75kDa_su_CS"/>
</dbReference>
<dbReference type="InterPro" id="IPR001041">
    <property type="entry name" value="2Fe-2S_ferredoxin-type"/>
</dbReference>
<keyword evidence="2" id="KW-0479">Metal-binding</keyword>
<dbReference type="PROSITE" id="PS51379">
    <property type="entry name" value="4FE4S_FER_2"/>
    <property type="match status" value="2"/>
</dbReference>
<dbReference type="Pfam" id="PF10588">
    <property type="entry name" value="NADH-G_4Fe-4S_3"/>
    <property type="match status" value="1"/>
</dbReference>
<dbReference type="InterPro" id="IPR017900">
    <property type="entry name" value="4Fe4S_Fe_S_CS"/>
</dbReference>
<dbReference type="Pfam" id="PF02256">
    <property type="entry name" value="Fe_hyd_SSU"/>
    <property type="match status" value="1"/>
</dbReference>
<evidence type="ECO:0000256" key="2">
    <source>
        <dbReference type="ARBA" id="ARBA00022723"/>
    </source>
</evidence>
<evidence type="ECO:0000256" key="3">
    <source>
        <dbReference type="ARBA" id="ARBA00023004"/>
    </source>
</evidence>
<evidence type="ECO:0000313" key="9">
    <source>
        <dbReference type="Proteomes" id="UP001305815"/>
    </source>
</evidence>
<dbReference type="SMART" id="SM00902">
    <property type="entry name" value="Fe_hyd_SSU"/>
    <property type="match status" value="1"/>
</dbReference>
<sequence length="573" mass="63440">MVNLTIDGKQISVKENTTIMEAARQNGIPIPKLCYLKGINEIAACRVCVVELEGKNRLITSCNNVAEEGMVIHTNSPKVRKDRRTNVELILSQHDCQCVTCARSGNCSLQKIANDLNILDIPFEKEIERQPWNQDFPLIRDSAKCIKCMRCIQVCDKVQKLSVWDVEGTGSRTTVNVAGHGKIEDAPCSLCGQCITHCPVGALRERDDTEKVWDAIADEKKTVVVQVAPAVRTSWGEQIGLKPEEATIGKIMDSLKRMGVDYVFDTVFSADLTIMEEANEFVQRFTSGELKDRPMFTSCCPGWVRFAKSQYPHLVKYLSTAKSPQEMFGAVMKTYFAEKIGKSPEEIYTVSVMPCVAKKAEREKELFYNEYAGHGVDTVITTRELVKMMRSAHISPDTLQDIESDSPMHDGTGAGVIFGATGGVMEAALRTAYAIITGENPEADAFKAVRSSGFNANDGVMEAELNINGIKVRTAVVSGLGNTRNLLDKMEKGEVKYDFVEVMACPGGCVGGGGQPIHDGEELAFERGKTLYALDKNADLRFSHENPDIQKLYDEYMEKPMSHKAHMLLHTEH</sequence>
<dbReference type="PROSITE" id="PS51085">
    <property type="entry name" value="2FE2S_FER_2"/>
    <property type="match status" value="1"/>
</dbReference>
<name>A0ABN6YY30_9FIRM</name>
<dbReference type="Pfam" id="PF12838">
    <property type="entry name" value="Fer4_7"/>
    <property type="match status" value="1"/>
</dbReference>
<comment type="cofactor">
    <cofactor evidence="1">
        <name>[4Fe-4S] cluster</name>
        <dbReference type="ChEBI" id="CHEBI:49883"/>
    </cofactor>
</comment>
<dbReference type="InterPro" id="IPR019574">
    <property type="entry name" value="NADH_UbQ_OxRdtase_Gsu_4Fe4S-bd"/>
</dbReference>
<reference evidence="9" key="1">
    <citation type="journal article" date="2023" name="Int. J. Syst. Evol. Microbiol.">
        <title>Claveliimonas bilis gen. nov., sp. nov., deoxycholic acid-producing bacteria isolated from human faeces, and reclassification of Sellimonas monacensis Zenner et al. 2021 as Claveliimonas monacensis comb. nov.</title>
        <authorList>
            <person name="Hisatomi A."/>
            <person name="Kastawa N.W.E.P.G."/>
            <person name="Song I."/>
            <person name="Ohkuma M."/>
            <person name="Fukiya S."/>
            <person name="Sakamoto M."/>
        </authorList>
    </citation>
    <scope>NUCLEOTIDE SEQUENCE [LARGE SCALE GENOMIC DNA]</scope>
    <source>
        <strain evidence="9">12BBH14</strain>
    </source>
</reference>